<dbReference type="InterPro" id="IPR000119">
    <property type="entry name" value="Hist_DNA-bd"/>
</dbReference>
<dbReference type="Gene3D" id="4.10.520.10">
    <property type="entry name" value="IHF-like DNA-binding proteins"/>
    <property type="match status" value="1"/>
</dbReference>
<dbReference type="Pfam" id="PF00216">
    <property type="entry name" value="Bac_DNA_binding"/>
    <property type="match status" value="1"/>
</dbReference>
<accession>A0A1Y6B7D0</accession>
<gene>
    <name evidence="4" type="ORF">SAMN06296036_102315</name>
</gene>
<dbReference type="STRING" id="1513793.SAMN06296036_102315"/>
<dbReference type="Proteomes" id="UP000192907">
    <property type="component" value="Unassembled WGS sequence"/>
</dbReference>
<dbReference type="EMBL" id="FWZT01000002">
    <property type="protein sequence ID" value="SME96837.1"/>
    <property type="molecule type" value="Genomic_DNA"/>
</dbReference>
<organism evidence="4 5">
    <name type="scientific">Pseudobacteriovorax antillogorgiicola</name>
    <dbReference type="NCBI Taxonomy" id="1513793"/>
    <lineage>
        <taxon>Bacteria</taxon>
        <taxon>Pseudomonadati</taxon>
        <taxon>Bdellovibrionota</taxon>
        <taxon>Oligoflexia</taxon>
        <taxon>Oligoflexales</taxon>
        <taxon>Pseudobacteriovoracaceae</taxon>
        <taxon>Pseudobacteriovorax</taxon>
    </lineage>
</organism>
<dbReference type="PRINTS" id="PR01727">
    <property type="entry name" value="DNABINDINGHU"/>
</dbReference>
<sequence length="104" mass="11681">MVKSELIESLAERADITLAKAEEVVDLFFNGVTETLANGDRVEIRGFGAFTVREYKSYKGRNPKTGEQITVPPKRLPFWKTGQELKQRVDSAFLSRSQAEGSED</sequence>
<keyword evidence="5" id="KW-1185">Reference proteome</keyword>
<keyword evidence="2" id="KW-0238">DNA-binding</keyword>
<evidence type="ECO:0000256" key="3">
    <source>
        <dbReference type="RuleBase" id="RU003939"/>
    </source>
</evidence>
<evidence type="ECO:0000256" key="1">
    <source>
        <dbReference type="ARBA" id="ARBA00010529"/>
    </source>
</evidence>
<dbReference type="GO" id="GO:0003677">
    <property type="term" value="F:DNA binding"/>
    <property type="evidence" value="ECO:0007669"/>
    <property type="project" value="UniProtKB-KW"/>
</dbReference>
<reference evidence="5" key="1">
    <citation type="submission" date="2017-04" db="EMBL/GenBank/DDBJ databases">
        <authorList>
            <person name="Varghese N."/>
            <person name="Submissions S."/>
        </authorList>
    </citation>
    <scope>NUCLEOTIDE SEQUENCE [LARGE SCALE GENOMIC DNA]</scope>
    <source>
        <strain evidence="5">RKEM611</strain>
    </source>
</reference>
<proteinExistence type="inferred from homology"/>
<name>A0A1Y6B7D0_9BACT</name>
<evidence type="ECO:0000313" key="4">
    <source>
        <dbReference type="EMBL" id="SME96837.1"/>
    </source>
</evidence>
<dbReference type="GO" id="GO:0030527">
    <property type="term" value="F:structural constituent of chromatin"/>
    <property type="evidence" value="ECO:0007669"/>
    <property type="project" value="InterPro"/>
</dbReference>
<comment type="similarity">
    <text evidence="1 3">Belongs to the bacterial histone-like protein family.</text>
</comment>
<dbReference type="RefSeq" id="WP_132315148.1">
    <property type="nucleotide sequence ID" value="NZ_FWZT01000002.1"/>
</dbReference>
<evidence type="ECO:0000256" key="2">
    <source>
        <dbReference type="ARBA" id="ARBA00023125"/>
    </source>
</evidence>
<protein>
    <submittedName>
        <fullName evidence="4">Integration host factor subunit beta</fullName>
    </submittedName>
</protein>
<dbReference type="OrthoDB" id="5296423at2"/>
<dbReference type="SUPFAM" id="SSF47729">
    <property type="entry name" value="IHF-like DNA-binding proteins"/>
    <property type="match status" value="1"/>
</dbReference>
<dbReference type="AlphaFoldDB" id="A0A1Y6B7D0"/>
<dbReference type="InterPro" id="IPR010992">
    <property type="entry name" value="IHF-like_DNA-bd_dom_sf"/>
</dbReference>
<dbReference type="CDD" id="cd13836">
    <property type="entry name" value="IHF_B"/>
    <property type="match status" value="1"/>
</dbReference>
<dbReference type="SMART" id="SM00411">
    <property type="entry name" value="BHL"/>
    <property type="match status" value="1"/>
</dbReference>
<evidence type="ECO:0000313" key="5">
    <source>
        <dbReference type="Proteomes" id="UP000192907"/>
    </source>
</evidence>
<dbReference type="PANTHER" id="PTHR33175:SF5">
    <property type="entry name" value="INTEGRATION HOST FACTOR SUBUNIT BETA"/>
    <property type="match status" value="1"/>
</dbReference>
<dbReference type="GO" id="GO:0005829">
    <property type="term" value="C:cytosol"/>
    <property type="evidence" value="ECO:0007669"/>
    <property type="project" value="TreeGrafter"/>
</dbReference>
<dbReference type="PANTHER" id="PTHR33175">
    <property type="entry name" value="DNA-BINDING PROTEIN HU"/>
    <property type="match status" value="1"/>
</dbReference>